<evidence type="ECO:0000313" key="3">
    <source>
        <dbReference type="Proteomes" id="UP000179003"/>
    </source>
</evidence>
<name>A0A1F5EJK5_9BACT</name>
<reference evidence="2 3" key="1">
    <citation type="journal article" date="2016" name="Nat. Commun.">
        <title>Thousands of microbial genomes shed light on interconnected biogeochemical processes in an aquifer system.</title>
        <authorList>
            <person name="Anantharaman K."/>
            <person name="Brown C.T."/>
            <person name="Hug L.A."/>
            <person name="Sharon I."/>
            <person name="Castelle C.J."/>
            <person name="Probst A.J."/>
            <person name="Thomas B.C."/>
            <person name="Singh A."/>
            <person name="Wilkins M.J."/>
            <person name="Karaoz U."/>
            <person name="Brodie E.L."/>
            <person name="Williams K.H."/>
            <person name="Hubbard S.S."/>
            <person name="Banfield J.F."/>
        </authorList>
    </citation>
    <scope>NUCLEOTIDE SEQUENCE [LARGE SCALE GENOMIC DNA]</scope>
</reference>
<dbReference type="SUPFAM" id="SSF55729">
    <property type="entry name" value="Acyl-CoA N-acyltransferases (Nat)"/>
    <property type="match status" value="1"/>
</dbReference>
<evidence type="ECO:0000313" key="2">
    <source>
        <dbReference type="EMBL" id="OGD67386.1"/>
    </source>
</evidence>
<dbReference type="AlphaFoldDB" id="A0A1F5EJK5"/>
<gene>
    <name evidence="2" type="ORF">A2442_02675</name>
</gene>
<dbReference type="CDD" id="cd04301">
    <property type="entry name" value="NAT_SF"/>
    <property type="match status" value="1"/>
</dbReference>
<feature type="domain" description="N-acetyltransferase" evidence="1">
    <location>
        <begin position="51"/>
        <end position="137"/>
    </location>
</feature>
<dbReference type="GO" id="GO:0016747">
    <property type="term" value="F:acyltransferase activity, transferring groups other than amino-acyl groups"/>
    <property type="evidence" value="ECO:0007669"/>
    <property type="project" value="InterPro"/>
</dbReference>
<dbReference type="InterPro" id="IPR000182">
    <property type="entry name" value="GNAT_dom"/>
</dbReference>
<accession>A0A1F5EJK5</accession>
<sequence>MHKKQISFPDIADIEKTNKIATDLFGIEEDKTQVKPTLETALKLISIDKYNFVCFKEGDEVVAWSVVLPTSKKAMDDFLEEKKNEKELFELFLEKPSFEALYLAAVIVVPKHQKKGLGLSLMKEQINYFKENHGINNFFTLILSKEGKRFMENIQKDSAIKVLDVSRV</sequence>
<comment type="caution">
    <text evidence="2">The sequence shown here is derived from an EMBL/GenBank/DDBJ whole genome shotgun (WGS) entry which is preliminary data.</text>
</comment>
<protein>
    <recommendedName>
        <fullName evidence="1">N-acetyltransferase domain-containing protein</fullName>
    </recommendedName>
</protein>
<dbReference type="Proteomes" id="UP000179003">
    <property type="component" value="Unassembled WGS sequence"/>
</dbReference>
<dbReference type="Gene3D" id="3.40.630.30">
    <property type="match status" value="1"/>
</dbReference>
<evidence type="ECO:0000259" key="1">
    <source>
        <dbReference type="Pfam" id="PF00583"/>
    </source>
</evidence>
<dbReference type="InterPro" id="IPR016181">
    <property type="entry name" value="Acyl_CoA_acyltransferase"/>
</dbReference>
<proteinExistence type="predicted"/>
<dbReference type="Pfam" id="PF00583">
    <property type="entry name" value="Acetyltransf_1"/>
    <property type="match status" value="1"/>
</dbReference>
<organism evidence="2 3">
    <name type="scientific">Candidatus Campbellbacteria bacterium RIFOXYC2_FULL_35_25</name>
    <dbReference type="NCBI Taxonomy" id="1797582"/>
    <lineage>
        <taxon>Bacteria</taxon>
        <taxon>Candidatus Campbelliibacteriota</taxon>
    </lineage>
</organism>
<dbReference type="EMBL" id="MFAE01000005">
    <property type="protein sequence ID" value="OGD67386.1"/>
    <property type="molecule type" value="Genomic_DNA"/>
</dbReference>